<organism evidence="1 2">
    <name type="scientific">Novimethylophilus kurashikiensis</name>
    <dbReference type="NCBI Taxonomy" id="1825523"/>
    <lineage>
        <taxon>Bacteria</taxon>
        <taxon>Pseudomonadati</taxon>
        <taxon>Pseudomonadota</taxon>
        <taxon>Betaproteobacteria</taxon>
        <taxon>Nitrosomonadales</taxon>
        <taxon>Methylophilaceae</taxon>
        <taxon>Novimethylophilus</taxon>
    </lineage>
</organism>
<proteinExistence type="predicted"/>
<protein>
    <submittedName>
        <fullName evidence="1">Flagellar biosynthesis protein FlhG</fullName>
    </submittedName>
</protein>
<reference evidence="1 2" key="1">
    <citation type="journal article" date="2018" name="Environ. Microbiol.">
        <title>Isolation and genomic characterization of Novimethylophilus kurashikiensis gen. nov. sp. nov., a new lanthanide-dependent methylotrophic species of Methylophilaceae.</title>
        <authorList>
            <person name="Lv H."/>
            <person name="Sahin N."/>
            <person name="Tani A."/>
        </authorList>
    </citation>
    <scope>NUCLEOTIDE SEQUENCE [LARGE SCALE GENOMIC DNA]</scope>
    <source>
        <strain evidence="1 2">La2-4</strain>
    </source>
</reference>
<keyword evidence="2" id="KW-1185">Reference proteome</keyword>
<dbReference type="OrthoDB" id="5296586at2"/>
<dbReference type="Gene3D" id="3.40.50.300">
    <property type="entry name" value="P-loop containing nucleotide triphosphate hydrolases"/>
    <property type="match status" value="1"/>
</dbReference>
<evidence type="ECO:0000313" key="2">
    <source>
        <dbReference type="Proteomes" id="UP000245081"/>
    </source>
</evidence>
<dbReference type="EMBL" id="BDOQ01000006">
    <property type="protein sequence ID" value="GBG14104.1"/>
    <property type="molecule type" value="Genomic_DNA"/>
</dbReference>
<dbReference type="InterPro" id="IPR027417">
    <property type="entry name" value="P-loop_NTPase"/>
</dbReference>
<dbReference type="SUPFAM" id="SSF52540">
    <property type="entry name" value="P-loop containing nucleoside triphosphate hydrolases"/>
    <property type="match status" value="1"/>
</dbReference>
<gene>
    <name evidence="1" type="primary">flhG</name>
    <name evidence="1" type="ORF">NMK_1664</name>
</gene>
<comment type="caution">
    <text evidence="1">The sequence shown here is derived from an EMBL/GenBank/DDBJ whole genome shotgun (WGS) entry which is preliminary data.</text>
</comment>
<dbReference type="RefSeq" id="WP_109015303.1">
    <property type="nucleotide sequence ID" value="NZ_BDOQ01000006.1"/>
</dbReference>
<name>A0A2R5FBU2_9PROT</name>
<accession>A0A2R5FBU2</accession>
<keyword evidence="1" id="KW-0282">Flagellum</keyword>
<sequence>MNRTVIDQAEGLRRMFAADAAHMVAMLGDDQDDIAAALAVALCGQGKKVLLLDEALRAGDNHTLLSSFVRHDISSVLRSEKSLQEIAIPTAGITLLPAGITRAVQNADAARVRLLAAFHALIGMFDVVLIHAAPSALNRPSFGFALAAPEVIVLCKGTSEGITAAYAQIKTTAGTPGDRHFRLLFQGTEEAMAKILFRNLAAVCRQHLKLMPDFAGVLPEQRFAAADTLEALAAGMTAWPLPERDDSRFEAFMRRLLSVTGSRRPTTTEH</sequence>
<keyword evidence="1" id="KW-0969">Cilium</keyword>
<dbReference type="Proteomes" id="UP000245081">
    <property type="component" value="Unassembled WGS sequence"/>
</dbReference>
<evidence type="ECO:0000313" key="1">
    <source>
        <dbReference type="EMBL" id="GBG14104.1"/>
    </source>
</evidence>
<dbReference type="AlphaFoldDB" id="A0A2R5FBU2"/>
<keyword evidence="1" id="KW-0966">Cell projection</keyword>